<dbReference type="AlphaFoldDB" id="A0AAX3RTB4"/>
<protein>
    <submittedName>
        <fullName evidence="1">Uncharacterized protein</fullName>
    </submittedName>
</protein>
<proteinExistence type="predicted"/>
<dbReference type="RefSeq" id="WP_041053803.1">
    <property type="nucleotide sequence ID" value="NZ_CP035403.1"/>
</dbReference>
<evidence type="ECO:0000313" key="1">
    <source>
        <dbReference type="EMBL" id="WEY86583.1"/>
    </source>
</evidence>
<evidence type="ECO:0000313" key="2">
    <source>
        <dbReference type="Proteomes" id="UP001214898"/>
    </source>
</evidence>
<organism evidence="1 2">
    <name type="scientific">Bacillus subtilis</name>
    <dbReference type="NCBI Taxonomy" id="1423"/>
    <lineage>
        <taxon>Bacteria</taxon>
        <taxon>Bacillati</taxon>
        <taxon>Bacillota</taxon>
        <taxon>Bacilli</taxon>
        <taxon>Bacillales</taxon>
        <taxon>Bacillaceae</taxon>
        <taxon>Bacillus</taxon>
    </lineage>
</organism>
<dbReference type="EMBL" id="CP120576">
    <property type="protein sequence ID" value="WEY86583.1"/>
    <property type="molecule type" value="Genomic_DNA"/>
</dbReference>
<reference evidence="1" key="1">
    <citation type="submission" date="2025-02" db="EMBL/GenBank/DDBJ databases">
        <title>Complete genome sequences of 52 Bacillus and Priestia strains isolated from West-African fermentations and 26 reference strains from the DSMZ collection.</title>
        <authorList>
            <person name="Wiedenbein E.S."/>
            <person name="Canoy T.S."/>
            <person name="Hui Y."/>
            <person name="Parkouda C."/>
            <person name="Dawende C."/>
            <person name="Ametefe E."/>
            <person name="Jespersen L."/>
            <person name="Nielsen D.S."/>
        </authorList>
    </citation>
    <scope>NUCLEOTIDE SEQUENCE</scope>
    <source>
        <strain evidence="1">PRO56</strain>
    </source>
</reference>
<accession>A0AAX3RTB4</accession>
<gene>
    <name evidence="1" type="ORF">P5633_05530</name>
</gene>
<dbReference type="Proteomes" id="UP001214898">
    <property type="component" value="Chromosome"/>
</dbReference>
<name>A0AAX3RTB4_BACIU</name>
<sequence>MNPKPHFLFRVSACKKTHPDRLENLNNPGAALL</sequence>